<dbReference type="Proteomes" id="UP000231152">
    <property type="component" value="Unassembled WGS sequence"/>
</dbReference>
<comment type="caution">
    <text evidence="1">The sequence shown here is derived from an EMBL/GenBank/DDBJ whole genome shotgun (WGS) entry which is preliminary data.</text>
</comment>
<protein>
    <submittedName>
        <fullName evidence="1">Uncharacterized protein</fullName>
    </submittedName>
</protein>
<proteinExistence type="predicted"/>
<reference evidence="1 2" key="1">
    <citation type="submission" date="2017-09" db="EMBL/GenBank/DDBJ databases">
        <title>Depth-based differentiation of microbial function through sediment-hosted aquifers and enrichment of novel symbionts in the deep terrestrial subsurface.</title>
        <authorList>
            <person name="Probst A.J."/>
            <person name="Ladd B."/>
            <person name="Jarett J.K."/>
            <person name="Geller-Mcgrath D.E."/>
            <person name="Sieber C.M."/>
            <person name="Emerson J.B."/>
            <person name="Anantharaman K."/>
            <person name="Thomas B.C."/>
            <person name="Malmstrom R."/>
            <person name="Stieglmeier M."/>
            <person name="Klingl A."/>
            <person name="Woyke T."/>
            <person name="Ryan C.M."/>
            <person name="Banfield J.F."/>
        </authorList>
    </citation>
    <scope>NUCLEOTIDE SEQUENCE [LARGE SCALE GENOMIC DNA]</scope>
    <source>
        <strain evidence="1">CG10_big_fil_rev_8_21_14_0_10_48_11</strain>
    </source>
</reference>
<sequence>MSRRAVYGVLLCLPAVVLAWLLYKDTLPSGQYEMSANFSHETARASVLYPKGRVAVMRDKNGEEVVLVNAEPLYLDVRLPRRLDTALVTVTYASEVPLGVGIALPPTTAASWRYSIQELPASSIVTSSTVSFALANALVRDQRVRFIISIPRLTDAASPPHLIGFTVDFAGRPFTFSALVDWLRVHSFVAYDR</sequence>
<gene>
    <name evidence="1" type="ORF">COV04_02825</name>
</gene>
<organism evidence="1 2">
    <name type="scientific">Candidatus Uhrbacteria bacterium CG10_big_fil_rev_8_21_14_0_10_48_11</name>
    <dbReference type="NCBI Taxonomy" id="1975037"/>
    <lineage>
        <taxon>Bacteria</taxon>
        <taxon>Candidatus Uhriibacteriota</taxon>
    </lineage>
</organism>
<dbReference type="AlphaFoldDB" id="A0A2M8LEI5"/>
<evidence type="ECO:0000313" key="2">
    <source>
        <dbReference type="Proteomes" id="UP000231152"/>
    </source>
</evidence>
<accession>A0A2M8LEI5</accession>
<dbReference type="EMBL" id="PFET01000009">
    <property type="protein sequence ID" value="PJE75853.1"/>
    <property type="molecule type" value="Genomic_DNA"/>
</dbReference>
<name>A0A2M8LEI5_9BACT</name>
<evidence type="ECO:0000313" key="1">
    <source>
        <dbReference type="EMBL" id="PJE75853.1"/>
    </source>
</evidence>